<comment type="caution">
    <text evidence="1">The sequence shown here is derived from an EMBL/GenBank/DDBJ whole genome shotgun (WGS) entry which is preliminary data.</text>
</comment>
<evidence type="ECO:0000313" key="1">
    <source>
        <dbReference type="EMBL" id="KAJ3648558.1"/>
    </source>
</evidence>
<keyword evidence="2" id="KW-1185">Reference proteome</keyword>
<evidence type="ECO:0000313" key="2">
    <source>
        <dbReference type="Proteomes" id="UP001168821"/>
    </source>
</evidence>
<dbReference type="AlphaFoldDB" id="A0AA38I3F7"/>
<reference evidence="1" key="1">
    <citation type="journal article" date="2023" name="G3 (Bethesda)">
        <title>Whole genome assemblies of Zophobas morio and Tenebrio molitor.</title>
        <authorList>
            <person name="Kaur S."/>
            <person name="Stinson S.A."/>
            <person name="diCenzo G.C."/>
        </authorList>
    </citation>
    <scope>NUCLEOTIDE SEQUENCE</scope>
    <source>
        <strain evidence="1">QUZm001</strain>
    </source>
</reference>
<dbReference type="Proteomes" id="UP001168821">
    <property type="component" value="Unassembled WGS sequence"/>
</dbReference>
<protein>
    <submittedName>
        <fullName evidence="1">Uncharacterized protein</fullName>
    </submittedName>
</protein>
<sequence>MATTPTLHILAIHRWPDPTKRRRCMAEPSKQWTIGVYHDCRCICQLNTMICTATVQALTPLPQADRDHGGGCGGEPQGSGAGNSAKYESGWIWRAVEKVRLGLRAGRGSEAEGWISFNLAEERWRVCWKEW</sequence>
<dbReference type="EMBL" id="JALNTZ010000006">
    <property type="protein sequence ID" value="KAJ3648558.1"/>
    <property type="molecule type" value="Genomic_DNA"/>
</dbReference>
<accession>A0AA38I3F7</accession>
<name>A0AA38I3F7_9CUCU</name>
<organism evidence="1 2">
    <name type="scientific">Zophobas morio</name>
    <dbReference type="NCBI Taxonomy" id="2755281"/>
    <lineage>
        <taxon>Eukaryota</taxon>
        <taxon>Metazoa</taxon>
        <taxon>Ecdysozoa</taxon>
        <taxon>Arthropoda</taxon>
        <taxon>Hexapoda</taxon>
        <taxon>Insecta</taxon>
        <taxon>Pterygota</taxon>
        <taxon>Neoptera</taxon>
        <taxon>Endopterygota</taxon>
        <taxon>Coleoptera</taxon>
        <taxon>Polyphaga</taxon>
        <taxon>Cucujiformia</taxon>
        <taxon>Tenebrionidae</taxon>
        <taxon>Zophobas</taxon>
    </lineage>
</organism>
<gene>
    <name evidence="1" type="ORF">Zmor_020353</name>
</gene>
<proteinExistence type="predicted"/>